<evidence type="ECO:0000313" key="9">
    <source>
        <dbReference type="EMBL" id="QYT01817.1"/>
    </source>
</evidence>
<evidence type="ECO:0000313" key="10">
    <source>
        <dbReference type="Proteomes" id="UP000826661"/>
    </source>
</evidence>
<dbReference type="SMART" id="SM00066">
    <property type="entry name" value="GAL4"/>
    <property type="match status" value="1"/>
</dbReference>
<feature type="domain" description="Zn(2)-C6 fungal-type" evidence="8">
    <location>
        <begin position="16"/>
        <end position="46"/>
    </location>
</feature>
<dbReference type="Pfam" id="PF04082">
    <property type="entry name" value="Fungal_trans"/>
    <property type="match status" value="1"/>
</dbReference>
<dbReference type="SUPFAM" id="SSF57701">
    <property type="entry name" value="Zn2/Cys6 DNA-binding domain"/>
    <property type="match status" value="1"/>
</dbReference>
<dbReference type="Pfam" id="PF00172">
    <property type="entry name" value="Zn_clus"/>
    <property type="match status" value="1"/>
</dbReference>
<evidence type="ECO:0000256" key="6">
    <source>
        <dbReference type="ARBA" id="ARBA00023242"/>
    </source>
</evidence>
<dbReference type="SMART" id="SM00906">
    <property type="entry name" value="Fungal_trans"/>
    <property type="match status" value="1"/>
</dbReference>
<dbReference type="PROSITE" id="PS00463">
    <property type="entry name" value="ZN2_CY6_FUNGAL_1"/>
    <property type="match status" value="1"/>
</dbReference>
<evidence type="ECO:0000256" key="2">
    <source>
        <dbReference type="ARBA" id="ARBA00022833"/>
    </source>
</evidence>
<keyword evidence="4" id="KW-0238">DNA-binding</keyword>
<keyword evidence="3" id="KW-0805">Transcription regulation</keyword>
<dbReference type="Gene3D" id="4.10.240.10">
    <property type="entry name" value="Zn(2)-C6 fungal-type DNA-binding domain"/>
    <property type="match status" value="1"/>
</dbReference>
<protein>
    <submittedName>
        <fullName evidence="9">Zn(2)-C6 fungal-type domain-containing protein</fullName>
    </submittedName>
</protein>
<sequence>MISQHQEAKMGRGAKACSACHWRKVKCDVQAEPPCTNCRIFGDDCVPHQRKRKGELPQTTYLPPSKRSTNTQTRIMTPIPAQEQQRRSISAPSLLSPADPNGAEAGDPPRPSNASPGSYLGRAEYIQGVAPIDEEDAKDYADEPNNAFSEVDHRYLQELGALELPTRVLGDSLISHFMERCYPWMPIVNRSEFQKTDDFEPSLLLFHSLCTAGCRVSMAPTAQEVGQAFYHRAKALYYSGHEKNPLVIVRAMCMLQWWNPSGPEHVSIDSSSFWLHMTVGLAHQIGLHREPDRKQPHASLRRRLWWTIFSRDCLISMCHGRPRAIHPEGFDVRPLTLNDFPEPNLDVHLFLSYVDICGILGDLTEAIVRDMFGRASRVAIEARLLNWSRHLHEDLRIYHQAGKLASYNFKVRQLWVAYFTALVLLFPTTAHAPSAMALLATSFIVAIFEEFLNRGELPMLAPVFVFYMMTAGLVQSTSLRCPNLEVETRHELDIIDQCLAEMGKRYPSATGARRVIRAVFRAATKQDKQTGLLTFTIDDNQRQYLEQLGPELCPKWDAIHRMSKDAGETTARQRAVIKRPRLTATRAQKGISDEGLEDVGRLVTEFDPNPVLETDNMPPSLAIDSQQEVLDTNEYFMEGMDGFGNMASLGNWMLGTWVGGMVDMASLNAFNS</sequence>
<name>A0A8G0LGS5_9HYPO</name>
<dbReference type="PANTHER" id="PTHR47171">
    <property type="entry name" value="FARA-RELATED"/>
    <property type="match status" value="1"/>
</dbReference>
<dbReference type="GO" id="GO:0008270">
    <property type="term" value="F:zinc ion binding"/>
    <property type="evidence" value="ECO:0007669"/>
    <property type="project" value="InterPro"/>
</dbReference>
<gene>
    <name evidence="9" type="ORF">H0G86_008832</name>
</gene>
<dbReference type="AlphaFoldDB" id="A0A8G0LGS5"/>
<dbReference type="CDD" id="cd12148">
    <property type="entry name" value="fungal_TF_MHR"/>
    <property type="match status" value="1"/>
</dbReference>
<feature type="compositionally biased region" description="Polar residues" evidence="7">
    <location>
        <begin position="57"/>
        <end position="75"/>
    </location>
</feature>
<dbReference type="InterPro" id="IPR001138">
    <property type="entry name" value="Zn2Cys6_DnaBD"/>
</dbReference>
<organism evidence="9 10">
    <name type="scientific">Trichoderma simmonsii</name>
    <dbReference type="NCBI Taxonomy" id="1491479"/>
    <lineage>
        <taxon>Eukaryota</taxon>
        <taxon>Fungi</taxon>
        <taxon>Dikarya</taxon>
        <taxon>Ascomycota</taxon>
        <taxon>Pezizomycotina</taxon>
        <taxon>Sordariomycetes</taxon>
        <taxon>Hypocreomycetidae</taxon>
        <taxon>Hypocreales</taxon>
        <taxon>Hypocreaceae</taxon>
        <taxon>Trichoderma</taxon>
    </lineage>
</organism>
<feature type="region of interest" description="Disordered" evidence="7">
    <location>
        <begin position="53"/>
        <end position="119"/>
    </location>
</feature>
<dbReference type="PROSITE" id="PS50048">
    <property type="entry name" value="ZN2_CY6_FUNGAL_2"/>
    <property type="match status" value="1"/>
</dbReference>
<dbReference type="GO" id="GO:0006351">
    <property type="term" value="P:DNA-templated transcription"/>
    <property type="evidence" value="ECO:0007669"/>
    <property type="project" value="InterPro"/>
</dbReference>
<evidence type="ECO:0000256" key="3">
    <source>
        <dbReference type="ARBA" id="ARBA00023015"/>
    </source>
</evidence>
<evidence type="ECO:0000256" key="7">
    <source>
        <dbReference type="SAM" id="MobiDB-lite"/>
    </source>
</evidence>
<dbReference type="GO" id="GO:0000981">
    <property type="term" value="F:DNA-binding transcription factor activity, RNA polymerase II-specific"/>
    <property type="evidence" value="ECO:0007669"/>
    <property type="project" value="InterPro"/>
</dbReference>
<keyword evidence="5" id="KW-0804">Transcription</keyword>
<dbReference type="InterPro" id="IPR036864">
    <property type="entry name" value="Zn2-C6_fun-type_DNA-bd_sf"/>
</dbReference>
<dbReference type="CDD" id="cd00067">
    <property type="entry name" value="GAL4"/>
    <property type="match status" value="1"/>
</dbReference>
<dbReference type="EMBL" id="CP075868">
    <property type="protein sequence ID" value="QYT01817.1"/>
    <property type="molecule type" value="Genomic_DNA"/>
</dbReference>
<proteinExistence type="predicted"/>
<evidence type="ECO:0000256" key="4">
    <source>
        <dbReference type="ARBA" id="ARBA00023125"/>
    </source>
</evidence>
<keyword evidence="6" id="KW-0539">Nucleus</keyword>
<accession>A0A8G0LGS5</accession>
<dbReference type="PANTHER" id="PTHR47171:SF2">
    <property type="entry name" value="TRANSCRIPTION FACTOR, PUTATIVE-RELATED"/>
    <property type="match status" value="1"/>
</dbReference>
<evidence type="ECO:0000259" key="8">
    <source>
        <dbReference type="PROSITE" id="PS50048"/>
    </source>
</evidence>
<evidence type="ECO:0000256" key="1">
    <source>
        <dbReference type="ARBA" id="ARBA00022723"/>
    </source>
</evidence>
<evidence type="ECO:0000256" key="5">
    <source>
        <dbReference type="ARBA" id="ARBA00023163"/>
    </source>
</evidence>
<dbReference type="GO" id="GO:0003677">
    <property type="term" value="F:DNA binding"/>
    <property type="evidence" value="ECO:0007669"/>
    <property type="project" value="UniProtKB-KW"/>
</dbReference>
<dbReference type="Proteomes" id="UP000826661">
    <property type="component" value="Chromosome V"/>
</dbReference>
<keyword evidence="1" id="KW-0479">Metal-binding</keyword>
<dbReference type="InterPro" id="IPR007219">
    <property type="entry name" value="XnlR_reg_dom"/>
</dbReference>
<reference evidence="9 10" key="1">
    <citation type="journal article" date="2021" name="BMC Genomics">
        <title>Telomere-to-telomere genome assembly of asparaginase-producing Trichoderma simmonsii.</title>
        <authorList>
            <person name="Chung D."/>
            <person name="Kwon Y.M."/>
            <person name="Yang Y."/>
        </authorList>
    </citation>
    <scope>NUCLEOTIDE SEQUENCE [LARGE SCALE GENOMIC DNA]</scope>
    <source>
        <strain evidence="9 10">GH-Sj1</strain>
    </source>
</reference>
<dbReference type="InterPro" id="IPR052073">
    <property type="entry name" value="Amide_Lactam_Regulators"/>
</dbReference>
<keyword evidence="2" id="KW-0862">Zinc</keyword>
<keyword evidence="10" id="KW-1185">Reference proteome</keyword>